<dbReference type="RefSeq" id="WP_261837270.1">
    <property type="nucleotide sequence ID" value="NZ_AP024882.1"/>
</dbReference>
<dbReference type="GO" id="GO:0004368">
    <property type="term" value="F:glycerol-3-phosphate dehydrogenase (quinone) activity"/>
    <property type="evidence" value="ECO:0007669"/>
    <property type="project" value="UniProtKB-EC"/>
</dbReference>
<dbReference type="Pfam" id="PF16901">
    <property type="entry name" value="DAO_C"/>
    <property type="match status" value="1"/>
</dbReference>
<dbReference type="InterPro" id="IPR000447">
    <property type="entry name" value="G3P_DH_FAD-dep"/>
</dbReference>
<dbReference type="PROSITE" id="PS00977">
    <property type="entry name" value="FAD_G3PDH_1"/>
    <property type="match status" value="1"/>
</dbReference>
<evidence type="ECO:0000256" key="4">
    <source>
        <dbReference type="ARBA" id="ARBA00022827"/>
    </source>
</evidence>
<comment type="cofactor">
    <cofactor evidence="1 6">
        <name>FAD</name>
        <dbReference type="ChEBI" id="CHEBI:57692"/>
    </cofactor>
</comment>
<dbReference type="PANTHER" id="PTHR11985">
    <property type="entry name" value="GLYCEROL-3-PHOSPHATE DEHYDROGENASE"/>
    <property type="match status" value="1"/>
</dbReference>
<keyword evidence="5 6" id="KW-0560">Oxidoreductase</keyword>
<dbReference type="Gene3D" id="3.50.50.60">
    <property type="entry name" value="FAD/NAD(P)-binding domain"/>
    <property type="match status" value="1"/>
</dbReference>
<comment type="caution">
    <text evidence="9">The sequence shown here is derived from an EMBL/GenBank/DDBJ whole genome shotgun (WGS) entry which is preliminary data.</text>
</comment>
<evidence type="ECO:0000256" key="2">
    <source>
        <dbReference type="ARBA" id="ARBA00007330"/>
    </source>
</evidence>
<name>A0A0B8NTZ1_9VIBR</name>
<feature type="domain" description="Alpha-glycerophosphate oxidase C-terminal" evidence="8">
    <location>
        <begin position="388"/>
        <end position="496"/>
    </location>
</feature>
<dbReference type="Gene3D" id="3.30.9.10">
    <property type="entry name" value="D-Amino Acid Oxidase, subunit A, domain 2"/>
    <property type="match status" value="1"/>
</dbReference>
<comment type="catalytic activity">
    <reaction evidence="6">
        <text>a quinone + sn-glycerol 3-phosphate = dihydroxyacetone phosphate + a quinol</text>
        <dbReference type="Rhea" id="RHEA:18977"/>
        <dbReference type="ChEBI" id="CHEBI:24646"/>
        <dbReference type="ChEBI" id="CHEBI:57597"/>
        <dbReference type="ChEBI" id="CHEBI:57642"/>
        <dbReference type="ChEBI" id="CHEBI:132124"/>
        <dbReference type="EC" id="1.1.5.3"/>
    </reaction>
</comment>
<dbReference type="InterPro" id="IPR031656">
    <property type="entry name" value="DAO_C"/>
</dbReference>
<dbReference type="PANTHER" id="PTHR11985:SF15">
    <property type="entry name" value="GLYCEROL-3-PHOSPHATE DEHYDROGENASE, MITOCHONDRIAL"/>
    <property type="match status" value="1"/>
</dbReference>
<evidence type="ECO:0000256" key="5">
    <source>
        <dbReference type="ARBA" id="ARBA00023002"/>
    </source>
</evidence>
<sequence>MASSKDMSTDPILDIIVVGGGINGVGIAADATERGLSTALFEASDFASATSSASSKLIHGGLRYLEHYEFRLVSEALAEREVILKKAPHIAWPMRFRLPHRPYLRPAWMIRAGMYLYDYLSTRNTLPASKKVSLSQDGILFDEFKVAFEYSDCWVDDARLVTLNAMHAQERGAEVRNYCEVVSATQEDKIWTLEILDKRTNQSFTRRCRALVNATGPWVKSFLTEQVNTRSPMGIRLIKGSHIIVPKVHQQEYSYILQNKDGRIVFVIPYLDKYSLIGTTDVEYKGDPREVNIDDEEVNYLVDVVNQHFRNQISKEQIIASFSGVRPLCDDESDSPQAITRDYTLTLQHNQQTAPLLSVFGGKLTTYRKLANAAMEKLKPIFPHIDQCTTDQTLLPGAEGFDREQLTADLIKQMPFLEESLIKRWVEAYGTRALNFTNSIQSKRDLGLAFSDSLFKVEVDYLMDVEFVLTAEDLLKRRTKLYLEFTENQTEYLDTYLREIRAAIPKGSISDRGGKLKPVIH</sequence>
<evidence type="ECO:0000256" key="1">
    <source>
        <dbReference type="ARBA" id="ARBA00001974"/>
    </source>
</evidence>
<evidence type="ECO:0000259" key="7">
    <source>
        <dbReference type="Pfam" id="PF01266"/>
    </source>
</evidence>
<dbReference type="GO" id="GO:0046168">
    <property type="term" value="P:glycerol-3-phosphate catabolic process"/>
    <property type="evidence" value="ECO:0007669"/>
    <property type="project" value="TreeGrafter"/>
</dbReference>
<dbReference type="PROSITE" id="PS00978">
    <property type="entry name" value="FAD_G3PDH_2"/>
    <property type="match status" value="1"/>
</dbReference>
<dbReference type="SUPFAM" id="SSF54373">
    <property type="entry name" value="FAD-linked reductases, C-terminal domain"/>
    <property type="match status" value="1"/>
</dbReference>
<dbReference type="Proteomes" id="UP000031671">
    <property type="component" value="Unassembled WGS sequence"/>
</dbReference>
<keyword evidence="10" id="KW-1185">Reference proteome</keyword>
<reference evidence="9 10" key="2">
    <citation type="submission" date="2015-01" db="EMBL/GenBank/DDBJ databases">
        <authorList>
            <consortium name="NBRP consortium"/>
            <person name="Sawabe T."/>
            <person name="Meirelles P."/>
            <person name="Feng G."/>
            <person name="Sayaka M."/>
            <person name="Hattori M."/>
            <person name="Ohkuma M."/>
        </authorList>
    </citation>
    <scope>NUCLEOTIDE SEQUENCE [LARGE SCALE GENOMIC DNA]</scope>
    <source>
        <strain evidence="10">JCM 19231</strain>
    </source>
</reference>
<dbReference type="AlphaFoldDB" id="A0A0B8NTZ1"/>
<organism evidence="9 10">
    <name type="scientific">Vibrio ishigakensis</name>
    <dbReference type="NCBI Taxonomy" id="1481914"/>
    <lineage>
        <taxon>Bacteria</taxon>
        <taxon>Pseudomonadati</taxon>
        <taxon>Pseudomonadota</taxon>
        <taxon>Gammaproteobacteria</taxon>
        <taxon>Vibrionales</taxon>
        <taxon>Vibrionaceae</taxon>
        <taxon>Vibrio</taxon>
    </lineage>
</organism>
<dbReference type="EMBL" id="BBRZ01000069">
    <property type="protein sequence ID" value="GAM57970.1"/>
    <property type="molecule type" value="Genomic_DNA"/>
</dbReference>
<protein>
    <recommendedName>
        <fullName evidence="6">Glycerol-3-phosphate dehydrogenase</fullName>
        <ecNumber evidence="6">1.1.5.3</ecNumber>
    </recommendedName>
</protein>
<dbReference type="EC" id="1.1.5.3" evidence="6"/>
<dbReference type="InterPro" id="IPR036188">
    <property type="entry name" value="FAD/NAD-bd_sf"/>
</dbReference>
<feature type="domain" description="FAD dependent oxidoreductase" evidence="7">
    <location>
        <begin position="14"/>
        <end position="367"/>
    </location>
</feature>
<dbReference type="Gene3D" id="1.10.8.870">
    <property type="entry name" value="Alpha-glycerophosphate oxidase, cap domain"/>
    <property type="match status" value="1"/>
</dbReference>
<evidence type="ECO:0000313" key="9">
    <source>
        <dbReference type="EMBL" id="GAM57970.1"/>
    </source>
</evidence>
<gene>
    <name evidence="9" type="ORF">JCM19231_5912</name>
</gene>
<evidence type="ECO:0000256" key="3">
    <source>
        <dbReference type="ARBA" id="ARBA00022630"/>
    </source>
</evidence>
<dbReference type="Pfam" id="PF01266">
    <property type="entry name" value="DAO"/>
    <property type="match status" value="1"/>
</dbReference>
<evidence type="ECO:0000259" key="8">
    <source>
        <dbReference type="Pfam" id="PF16901"/>
    </source>
</evidence>
<accession>A0A0B8NTZ1</accession>
<dbReference type="InterPro" id="IPR038299">
    <property type="entry name" value="DAO_C_sf"/>
</dbReference>
<dbReference type="NCBIfam" id="NF009906">
    <property type="entry name" value="PRK13369.1"/>
    <property type="match status" value="1"/>
</dbReference>
<dbReference type="GO" id="GO:0009331">
    <property type="term" value="C:glycerol-3-phosphate dehydrogenase (FAD) complex"/>
    <property type="evidence" value="ECO:0007669"/>
    <property type="project" value="UniProtKB-UniRule"/>
</dbReference>
<proteinExistence type="inferred from homology"/>
<dbReference type="PRINTS" id="PR01001">
    <property type="entry name" value="FADG3PDH"/>
</dbReference>
<dbReference type="InterPro" id="IPR006076">
    <property type="entry name" value="FAD-dep_OxRdtase"/>
</dbReference>
<keyword evidence="4" id="KW-0274">FAD</keyword>
<dbReference type="SUPFAM" id="SSF51905">
    <property type="entry name" value="FAD/NAD(P)-binding domain"/>
    <property type="match status" value="1"/>
</dbReference>
<comment type="similarity">
    <text evidence="2 6">Belongs to the FAD-dependent glycerol-3-phosphate dehydrogenase family.</text>
</comment>
<keyword evidence="3 6" id="KW-0285">Flavoprotein</keyword>
<reference evidence="9 10" key="1">
    <citation type="submission" date="2015-01" db="EMBL/GenBank/DDBJ databases">
        <title>Vibrio sp. C1 JCM 19231 whole genome shotgun sequence.</title>
        <authorList>
            <person name="Sawabe T."/>
            <person name="Meirelles P."/>
            <person name="Feng G."/>
            <person name="Sayaka M."/>
            <person name="Hattori M."/>
            <person name="Ohkuma M."/>
        </authorList>
    </citation>
    <scope>NUCLEOTIDE SEQUENCE [LARGE SCALE GENOMIC DNA]</scope>
    <source>
        <strain evidence="10">JCM 19231</strain>
    </source>
</reference>
<evidence type="ECO:0000313" key="10">
    <source>
        <dbReference type="Proteomes" id="UP000031671"/>
    </source>
</evidence>
<dbReference type="NCBIfam" id="NF008899">
    <property type="entry name" value="PRK12266.1"/>
    <property type="match status" value="1"/>
</dbReference>
<evidence type="ECO:0000256" key="6">
    <source>
        <dbReference type="RuleBase" id="RU361217"/>
    </source>
</evidence>